<evidence type="ECO:0000313" key="2">
    <source>
        <dbReference type="EMBL" id="PLB35868.1"/>
    </source>
</evidence>
<dbReference type="OrthoDB" id="5408998at2759"/>
<feature type="compositionally biased region" description="Basic and acidic residues" evidence="1">
    <location>
        <begin position="540"/>
        <end position="582"/>
    </location>
</feature>
<feature type="compositionally biased region" description="Basic and acidic residues" evidence="1">
    <location>
        <begin position="682"/>
        <end position="694"/>
    </location>
</feature>
<dbReference type="STRING" id="41067.A0A2I2F5M1"/>
<evidence type="ECO:0000256" key="1">
    <source>
        <dbReference type="SAM" id="MobiDB-lite"/>
    </source>
</evidence>
<keyword evidence="3" id="KW-1185">Reference proteome</keyword>
<reference evidence="2 3" key="1">
    <citation type="submission" date="2017-12" db="EMBL/GenBank/DDBJ databases">
        <authorList>
            <consortium name="DOE Joint Genome Institute"/>
            <person name="Haridas S."/>
            <person name="Kjaerbolling I."/>
            <person name="Vesth T.C."/>
            <person name="Frisvad J.C."/>
            <person name="Nybo J.L."/>
            <person name="Theobald S."/>
            <person name="Kuo A."/>
            <person name="Bowyer P."/>
            <person name="Matsuda Y."/>
            <person name="Mondo S."/>
            <person name="Lyhne E.K."/>
            <person name="Kogle M.E."/>
            <person name="Clum A."/>
            <person name="Lipzen A."/>
            <person name="Salamov A."/>
            <person name="Ngan C.Y."/>
            <person name="Daum C."/>
            <person name="Chiniquy J."/>
            <person name="Barry K."/>
            <person name="LaButti K."/>
            <person name="Simmons B.A."/>
            <person name="Magnuson J.K."/>
            <person name="Mortensen U.H."/>
            <person name="Larsen T.O."/>
            <person name="Grigoriev I.V."/>
            <person name="Baker S.E."/>
            <person name="Andersen M.R."/>
            <person name="Nordberg H.P."/>
            <person name="Cantor M.N."/>
            <person name="Hua S.X."/>
        </authorList>
    </citation>
    <scope>NUCLEOTIDE SEQUENCE [LARGE SCALE GENOMIC DNA]</scope>
    <source>
        <strain evidence="2 3">CBS 102.13</strain>
    </source>
</reference>
<organism evidence="2 3">
    <name type="scientific">Aspergillus candidus</name>
    <dbReference type="NCBI Taxonomy" id="41067"/>
    <lineage>
        <taxon>Eukaryota</taxon>
        <taxon>Fungi</taxon>
        <taxon>Dikarya</taxon>
        <taxon>Ascomycota</taxon>
        <taxon>Pezizomycotina</taxon>
        <taxon>Eurotiomycetes</taxon>
        <taxon>Eurotiomycetidae</taxon>
        <taxon>Eurotiales</taxon>
        <taxon>Aspergillaceae</taxon>
        <taxon>Aspergillus</taxon>
        <taxon>Aspergillus subgen. Circumdati</taxon>
    </lineage>
</organism>
<accession>A0A2I2F5M1</accession>
<feature type="region of interest" description="Disordered" evidence="1">
    <location>
        <begin position="524"/>
        <end position="711"/>
    </location>
</feature>
<feature type="compositionally biased region" description="Basic residues" evidence="1">
    <location>
        <begin position="583"/>
        <end position="594"/>
    </location>
</feature>
<feature type="region of interest" description="Disordered" evidence="1">
    <location>
        <begin position="1"/>
        <end position="63"/>
    </location>
</feature>
<evidence type="ECO:0000313" key="3">
    <source>
        <dbReference type="Proteomes" id="UP000234585"/>
    </source>
</evidence>
<dbReference type="Proteomes" id="UP000234585">
    <property type="component" value="Unassembled WGS sequence"/>
</dbReference>
<dbReference type="EMBL" id="KZ559157">
    <property type="protein sequence ID" value="PLB35868.1"/>
    <property type="molecule type" value="Genomic_DNA"/>
</dbReference>
<protein>
    <submittedName>
        <fullName evidence="2">Uncharacterized protein</fullName>
    </submittedName>
</protein>
<feature type="compositionally biased region" description="Pro residues" evidence="1">
    <location>
        <begin position="1"/>
        <end position="11"/>
    </location>
</feature>
<sequence>MDPEEAPPPPYSAVDPLLAQPRRTASALAEVNPLRLRGGNSPSPPSLSGPGVGTGSAATARHRPANFSSAADYFVERPVSTVDEEKPVLEHHLTIYPRSQAKDFPRRPRCWNTRSDDIAQQDWDMFLRYLFPPHLGPASVSGQLPRQLRAEIQRDRKDRPQETDEQRRMRISAVVTEWNHYFFEPRAARLVYVYVTDPQSGPVSPLCPRCYPAATRASQENRTALVPQAGRGRPPSSPGPYTIPRQLPASSPVGNFPHPHAYPHPRMPPSPYAPYGGPAFYGYANAPAAPMHGYPYQPQRPQPYPYNWPSPQQSKEASKKGPLGWMTSLVSQAQKYGERIGEQAVQYGDHISAQAQHYGRQVEEQAMAHGRWIEEQAGLQGRKVDNPYPGYNYPQSDYDARLQAYYASLYGYRYPEPGRATVAPAEPAEVVAVETPVESTPSQRAISAPPPAPASPLERPRRNSTDSTSSDTSLSSIDSFSTTSDLSSSDLATVRAQLLSLDEHHGRDLHDAAVDLRRQLDTLRQSRQQARQPPPRNHWRRWDSPEQHPRSAADRRAIKEETRATRKAFRDVLRRARTEQRERRKMKHARRRQERRSQARDEGEVPLDQRVQNLELDTNRESRSTVQSFASFPSRRSGAESEVSDISSVDTPSSGSSHVVEGGETGSARVEGAGFHVVGSTEVKESRTDVKSGNKENQQPTEQQRDKKQRE</sequence>
<gene>
    <name evidence="2" type="ORF">BDW47DRAFT_109650</name>
</gene>
<feature type="compositionally biased region" description="Low complexity" evidence="1">
    <location>
        <begin position="465"/>
        <end position="489"/>
    </location>
</feature>
<dbReference type="AlphaFoldDB" id="A0A2I2F5M1"/>
<feature type="region of interest" description="Disordered" evidence="1">
    <location>
        <begin position="433"/>
        <end position="489"/>
    </location>
</feature>
<dbReference type="GeneID" id="36520673"/>
<feature type="compositionally biased region" description="Low complexity" evidence="1">
    <location>
        <begin position="653"/>
        <end position="662"/>
    </location>
</feature>
<feature type="compositionally biased region" description="Low complexity" evidence="1">
    <location>
        <begin position="433"/>
        <end position="447"/>
    </location>
</feature>
<proteinExistence type="predicted"/>
<name>A0A2I2F5M1_ASPCN</name>
<dbReference type="RefSeq" id="XP_024669880.1">
    <property type="nucleotide sequence ID" value="XM_024813513.1"/>
</dbReference>